<sequence length="134" mass="14135">MKSRKTAARALATGVCTIGLVVGLQGTAWAGTVSIDAANGAGHGTFNADPDGSIPGDAIKACDDKEDGWGVETAIDYPPFDAHPDKKVDTRGHGKGYCTPWKGLGLQENVKYRMYVTPVKGDQYGPSYYIDVVA</sequence>
<evidence type="ECO:0000313" key="2">
    <source>
        <dbReference type="EMBL" id="MCD9878151.1"/>
    </source>
</evidence>
<dbReference type="RefSeq" id="WP_232652375.1">
    <property type="nucleotide sequence ID" value="NZ_JAJSBI010000019.1"/>
</dbReference>
<organism evidence="2 3">
    <name type="scientific">Streptomyces guryensis</name>
    <dbReference type="NCBI Taxonomy" id="2886947"/>
    <lineage>
        <taxon>Bacteria</taxon>
        <taxon>Bacillati</taxon>
        <taxon>Actinomycetota</taxon>
        <taxon>Actinomycetes</taxon>
        <taxon>Kitasatosporales</taxon>
        <taxon>Streptomycetaceae</taxon>
        <taxon>Streptomyces</taxon>
    </lineage>
</organism>
<protein>
    <recommendedName>
        <fullName evidence="4">Secreted protein</fullName>
    </recommendedName>
</protein>
<keyword evidence="3" id="KW-1185">Reference proteome</keyword>
<dbReference type="EMBL" id="JAJSBI010000019">
    <property type="protein sequence ID" value="MCD9878151.1"/>
    <property type="molecule type" value="Genomic_DNA"/>
</dbReference>
<dbReference type="Proteomes" id="UP001108029">
    <property type="component" value="Unassembled WGS sequence"/>
</dbReference>
<keyword evidence="1" id="KW-0732">Signal</keyword>
<dbReference type="AlphaFoldDB" id="A0A9Q3VVI8"/>
<feature type="signal peptide" evidence="1">
    <location>
        <begin position="1"/>
        <end position="30"/>
    </location>
</feature>
<name>A0A9Q3VVI8_9ACTN</name>
<accession>A0A9Q3VVI8</accession>
<proteinExistence type="predicted"/>
<reference evidence="2" key="1">
    <citation type="submission" date="2021-12" db="EMBL/GenBank/DDBJ databases">
        <authorList>
            <person name="Lee J.-H."/>
            <person name="Kim S.-B."/>
        </authorList>
    </citation>
    <scope>NUCLEOTIDE SEQUENCE</scope>
    <source>
        <strain evidence="2">NR30</strain>
    </source>
</reference>
<comment type="caution">
    <text evidence="2">The sequence shown here is derived from an EMBL/GenBank/DDBJ whole genome shotgun (WGS) entry which is preliminary data.</text>
</comment>
<evidence type="ECO:0008006" key="4">
    <source>
        <dbReference type="Google" id="ProtNLM"/>
    </source>
</evidence>
<feature type="chain" id="PRO_5040475164" description="Secreted protein" evidence="1">
    <location>
        <begin position="31"/>
        <end position="134"/>
    </location>
</feature>
<evidence type="ECO:0000256" key="1">
    <source>
        <dbReference type="SAM" id="SignalP"/>
    </source>
</evidence>
<evidence type="ECO:0000313" key="3">
    <source>
        <dbReference type="Proteomes" id="UP001108029"/>
    </source>
</evidence>
<gene>
    <name evidence="2" type="ORF">LJ657_31960</name>
</gene>